<organism evidence="1 2">
    <name type="scientific">Lecanicillium saksenae</name>
    <dbReference type="NCBI Taxonomy" id="468837"/>
    <lineage>
        <taxon>Eukaryota</taxon>
        <taxon>Fungi</taxon>
        <taxon>Dikarya</taxon>
        <taxon>Ascomycota</taxon>
        <taxon>Pezizomycotina</taxon>
        <taxon>Sordariomycetes</taxon>
        <taxon>Hypocreomycetidae</taxon>
        <taxon>Hypocreales</taxon>
        <taxon>Cordycipitaceae</taxon>
        <taxon>Lecanicillium</taxon>
    </lineage>
</organism>
<evidence type="ECO:0000313" key="2">
    <source>
        <dbReference type="Proteomes" id="UP001148737"/>
    </source>
</evidence>
<accession>A0ACC1QG45</accession>
<protein>
    <submittedName>
        <fullName evidence="1">Uncharacterized protein</fullName>
    </submittedName>
</protein>
<dbReference type="Proteomes" id="UP001148737">
    <property type="component" value="Unassembled WGS sequence"/>
</dbReference>
<proteinExistence type="predicted"/>
<name>A0ACC1QG45_9HYPO</name>
<dbReference type="EMBL" id="JANAKD010002689">
    <property type="protein sequence ID" value="KAJ3473072.1"/>
    <property type="molecule type" value="Genomic_DNA"/>
</dbReference>
<comment type="caution">
    <text evidence="1">The sequence shown here is derived from an EMBL/GenBank/DDBJ whole genome shotgun (WGS) entry which is preliminary data.</text>
</comment>
<gene>
    <name evidence="1" type="ORF">NLG97_g10533</name>
</gene>
<reference evidence="1" key="1">
    <citation type="submission" date="2022-07" db="EMBL/GenBank/DDBJ databases">
        <title>Genome Sequence of Lecanicillium saksenae.</title>
        <authorList>
            <person name="Buettner E."/>
        </authorList>
    </citation>
    <scope>NUCLEOTIDE SEQUENCE</scope>
    <source>
        <strain evidence="1">VT-O1</strain>
    </source>
</reference>
<evidence type="ECO:0000313" key="1">
    <source>
        <dbReference type="EMBL" id="KAJ3473072.1"/>
    </source>
</evidence>
<keyword evidence="2" id="KW-1185">Reference proteome</keyword>
<sequence>MDSPIGYVDDILTRVALLQLPHPAAALIRSYILEALDPNRAADYVASRINSTEDAQNLVSDWIYAVESLSRHGFEMPNPDATVAREISRRDGNICCVSGMPGSFWDPLVVVPVLSMPVKWRGDEDRLGALLCAFIGDRYFHWWRKYVIDCGSVDDHENRWLVRQSVAKALRLGQVRLDIAAPSNIEVNPRLIVTHARFSESIQLANLAREMAPALVPPDAPVRIHSPTFPQATSKQWKRGFALASIITSAILYVWLLFPQKLRLLAYKGLQHAGEDLYGSPTETIDLYKLPFGLYLKQNSVLECAQNELNALHIIRHSSYLPVLSCLDLVSRSYEHDDGRGNVHACDFAAFQTPANPDMSICNTLGEACREPHNSAPVGPFKDETAFSQELRFPDEPSRRGHKIVFSHADLNPRNIIVRRVECADGSKEWELSGIIGWETAGYYPEYWDCTKAFVEGSRWPKRHNVVMKRVFAAFGDYEAEIDVERRSWKSGDGV</sequence>